<feature type="region of interest" description="Disordered" evidence="1">
    <location>
        <begin position="101"/>
        <end position="252"/>
    </location>
</feature>
<feature type="signal peptide" evidence="2">
    <location>
        <begin position="1"/>
        <end position="21"/>
    </location>
</feature>
<accession>A0AAW5Q9L6</accession>
<dbReference type="AlphaFoldDB" id="A0AAW5Q9L6"/>
<evidence type="ECO:0000313" key="4">
    <source>
        <dbReference type="Proteomes" id="UP001206890"/>
    </source>
</evidence>
<protein>
    <submittedName>
        <fullName evidence="3">Uncharacterized protein</fullName>
    </submittedName>
</protein>
<sequence>MRATVVGLIALPATADGLVVAATVMGSGNEDAPPAAPERTTTVSTGGGSDTADETRVAAPEPVGTAIEGVRPHLTVIDGLSALPVPAPIPSILSRLSARPADLVPLPPPTDGRTEPARSGFVAGDGANRGRNPDTVDRNEPLGSAGSGAGDIPPGVTDHRAPRPGRDHPATPSPMDDGPEGTPDRPEHPTGRDAPVVIGPVPGARIVVLTTGAPAENTPVEGTPAPATPTDGSPADGEPGAAHPADDGSEPR</sequence>
<reference evidence="3" key="1">
    <citation type="submission" date="2022-04" db="EMBL/GenBank/DDBJ databases">
        <title>Human microbiome associated bacterial genomes.</title>
        <authorList>
            <person name="Sandstrom S."/>
            <person name="Salamzade R."/>
            <person name="Kalan L.R."/>
        </authorList>
    </citation>
    <scope>NUCLEOTIDE SEQUENCE</scope>
    <source>
        <strain evidence="3">P3-SID1762</strain>
    </source>
</reference>
<evidence type="ECO:0000256" key="1">
    <source>
        <dbReference type="SAM" id="MobiDB-lite"/>
    </source>
</evidence>
<feature type="chain" id="PRO_5043902240" evidence="2">
    <location>
        <begin position="22"/>
        <end position="252"/>
    </location>
</feature>
<evidence type="ECO:0000313" key="3">
    <source>
        <dbReference type="EMBL" id="MCT2118198.1"/>
    </source>
</evidence>
<evidence type="ECO:0000256" key="2">
    <source>
        <dbReference type="SAM" id="SignalP"/>
    </source>
</evidence>
<proteinExistence type="predicted"/>
<feature type="compositionally biased region" description="Basic and acidic residues" evidence="1">
    <location>
        <begin position="182"/>
        <end position="191"/>
    </location>
</feature>
<comment type="caution">
    <text evidence="3">The sequence shown here is derived from an EMBL/GenBank/DDBJ whole genome shotgun (WGS) entry which is preliminary data.</text>
</comment>
<feature type="compositionally biased region" description="Basic and acidic residues" evidence="1">
    <location>
        <begin position="157"/>
        <end position="169"/>
    </location>
</feature>
<feature type="region of interest" description="Disordered" evidence="1">
    <location>
        <begin position="27"/>
        <end position="57"/>
    </location>
</feature>
<gene>
    <name evidence="3" type="ORF">M3D93_10605</name>
</gene>
<keyword evidence="2" id="KW-0732">Signal</keyword>
<organism evidence="3 4">
    <name type="scientific">Dietzia cinnamea</name>
    <dbReference type="NCBI Taxonomy" id="321318"/>
    <lineage>
        <taxon>Bacteria</taxon>
        <taxon>Bacillati</taxon>
        <taxon>Actinomycetota</taxon>
        <taxon>Actinomycetes</taxon>
        <taxon>Mycobacteriales</taxon>
        <taxon>Dietziaceae</taxon>
        <taxon>Dietzia</taxon>
    </lineage>
</organism>
<name>A0AAW5Q9L6_9ACTN</name>
<dbReference type="RefSeq" id="WP_070721801.1">
    <property type="nucleotide sequence ID" value="NZ_JALXPR010000003.1"/>
</dbReference>
<dbReference type="Proteomes" id="UP001206890">
    <property type="component" value="Unassembled WGS sequence"/>
</dbReference>
<feature type="compositionally biased region" description="Basic and acidic residues" evidence="1">
    <location>
        <begin position="131"/>
        <end position="140"/>
    </location>
</feature>
<dbReference type="EMBL" id="JALXTC010000047">
    <property type="protein sequence ID" value="MCT2118198.1"/>
    <property type="molecule type" value="Genomic_DNA"/>
</dbReference>